<reference evidence="1 2" key="2">
    <citation type="journal article" date="2009" name="PLoS ONE">
        <title>An integrated genetic and cytogenetic map of the cucumber genome.</title>
        <authorList>
            <person name="Ren Y."/>
            <person name="Zhang Z."/>
            <person name="Liu J."/>
            <person name="Staub J.E."/>
            <person name="Han Y."/>
            <person name="Cheng Z."/>
            <person name="Li X."/>
            <person name="Lu J."/>
            <person name="Miao H."/>
            <person name="Kang H."/>
            <person name="Xie B."/>
            <person name="Gu X."/>
            <person name="Wang X."/>
            <person name="Du Y."/>
            <person name="Jin W."/>
            <person name="Huang S."/>
        </authorList>
    </citation>
    <scope>NUCLEOTIDE SEQUENCE [LARGE SCALE GENOMIC DNA]</scope>
    <source>
        <strain evidence="2">cv. 9930</strain>
    </source>
</reference>
<reference evidence="1 2" key="4">
    <citation type="journal article" date="2011" name="BMC Genomics">
        <title>RNA-Seq improves annotation of protein-coding genes in the cucumber genome.</title>
        <authorList>
            <person name="Li Z."/>
            <person name="Zhang Z."/>
            <person name="Yan P."/>
            <person name="Huang S."/>
            <person name="Fei Z."/>
            <person name="Lin K."/>
        </authorList>
    </citation>
    <scope>NUCLEOTIDE SEQUENCE [LARGE SCALE GENOMIC DNA]</scope>
    <source>
        <strain evidence="2">cv. 9930</strain>
    </source>
</reference>
<dbReference type="Proteomes" id="UP000029981">
    <property type="component" value="Chromosome 3"/>
</dbReference>
<name>A0A0A0L6Y5_CUCSA</name>
<dbReference type="Gramene" id="KGN56352">
    <property type="protein sequence ID" value="KGN56352"/>
    <property type="gene ID" value="Csa_3G116890"/>
</dbReference>
<dbReference type="EMBL" id="CM002924">
    <property type="protein sequence ID" value="KGN56352.1"/>
    <property type="molecule type" value="Genomic_DNA"/>
</dbReference>
<proteinExistence type="predicted"/>
<evidence type="ECO:0000313" key="2">
    <source>
        <dbReference type="Proteomes" id="UP000029981"/>
    </source>
</evidence>
<dbReference type="AlphaFoldDB" id="A0A0A0L6Y5"/>
<accession>A0A0A0L6Y5</accession>
<protein>
    <submittedName>
        <fullName evidence="1">Uncharacterized protein</fullName>
    </submittedName>
</protein>
<reference evidence="1 2" key="3">
    <citation type="journal article" date="2010" name="BMC Genomics">
        <title>Transcriptome sequencing and comparative analysis of cucumber flowers with different sex types.</title>
        <authorList>
            <person name="Guo S."/>
            <person name="Zheng Y."/>
            <person name="Joung J.G."/>
            <person name="Liu S."/>
            <person name="Zhang Z."/>
            <person name="Crasta O.R."/>
            <person name="Sobral B.W."/>
            <person name="Xu Y."/>
            <person name="Huang S."/>
            <person name="Fei Z."/>
        </authorList>
    </citation>
    <scope>NUCLEOTIDE SEQUENCE [LARGE SCALE GENOMIC DNA]</scope>
    <source>
        <strain evidence="2">cv. 9930</strain>
    </source>
</reference>
<gene>
    <name evidence="1" type="ORF">Csa_3G116890</name>
</gene>
<organism evidence="1 2">
    <name type="scientific">Cucumis sativus</name>
    <name type="common">Cucumber</name>
    <dbReference type="NCBI Taxonomy" id="3659"/>
    <lineage>
        <taxon>Eukaryota</taxon>
        <taxon>Viridiplantae</taxon>
        <taxon>Streptophyta</taxon>
        <taxon>Embryophyta</taxon>
        <taxon>Tracheophyta</taxon>
        <taxon>Spermatophyta</taxon>
        <taxon>Magnoliopsida</taxon>
        <taxon>eudicotyledons</taxon>
        <taxon>Gunneridae</taxon>
        <taxon>Pentapetalae</taxon>
        <taxon>rosids</taxon>
        <taxon>fabids</taxon>
        <taxon>Cucurbitales</taxon>
        <taxon>Cucurbitaceae</taxon>
        <taxon>Benincaseae</taxon>
        <taxon>Cucumis</taxon>
    </lineage>
</organism>
<sequence length="180" mass="20356">MQIVLNVHFTTVVFAVQEEDLRSGECSSTSLLGVKFISTTIELSSQQANDGYPFITGKETHPFLLVEIQNNFWKPFDGLSLLLWLMLGLDCKYVLQRWLSCGVIAVVCPRVLRSPTRLNVTIPQAWNRSQTREQQLLDMDSLPHQSFYNSLTGNLTHAISRSSNKLYSVSGKDGYLENEL</sequence>
<reference evidence="1 2" key="1">
    <citation type="journal article" date="2009" name="Nat. Genet.">
        <title>The genome of the cucumber, Cucumis sativus L.</title>
        <authorList>
            <person name="Huang S."/>
            <person name="Li R."/>
            <person name="Zhang Z."/>
            <person name="Li L."/>
            <person name="Gu X."/>
            <person name="Fan W."/>
            <person name="Lucas W.J."/>
            <person name="Wang X."/>
            <person name="Xie B."/>
            <person name="Ni P."/>
            <person name="Ren Y."/>
            <person name="Zhu H."/>
            <person name="Li J."/>
            <person name="Lin K."/>
            <person name="Jin W."/>
            <person name="Fei Z."/>
            <person name="Li G."/>
            <person name="Staub J."/>
            <person name="Kilian A."/>
            <person name="van der Vossen E.A."/>
            <person name="Wu Y."/>
            <person name="Guo J."/>
            <person name="He J."/>
            <person name="Jia Z."/>
            <person name="Ren Y."/>
            <person name="Tian G."/>
            <person name="Lu Y."/>
            <person name="Ruan J."/>
            <person name="Qian W."/>
            <person name="Wang M."/>
            <person name="Huang Q."/>
            <person name="Li B."/>
            <person name="Xuan Z."/>
            <person name="Cao J."/>
            <person name="Asan"/>
            <person name="Wu Z."/>
            <person name="Zhang J."/>
            <person name="Cai Q."/>
            <person name="Bai Y."/>
            <person name="Zhao B."/>
            <person name="Han Y."/>
            <person name="Li Y."/>
            <person name="Li X."/>
            <person name="Wang S."/>
            <person name="Shi Q."/>
            <person name="Liu S."/>
            <person name="Cho W.K."/>
            <person name="Kim J.Y."/>
            <person name="Xu Y."/>
            <person name="Heller-Uszynska K."/>
            <person name="Miao H."/>
            <person name="Cheng Z."/>
            <person name="Zhang S."/>
            <person name="Wu J."/>
            <person name="Yang Y."/>
            <person name="Kang H."/>
            <person name="Li M."/>
            <person name="Liang H."/>
            <person name="Ren X."/>
            <person name="Shi Z."/>
            <person name="Wen M."/>
            <person name="Jian M."/>
            <person name="Yang H."/>
            <person name="Zhang G."/>
            <person name="Yang Z."/>
            <person name="Chen R."/>
            <person name="Liu S."/>
            <person name="Li J."/>
            <person name="Ma L."/>
            <person name="Liu H."/>
            <person name="Zhou Y."/>
            <person name="Zhao J."/>
            <person name="Fang X."/>
            <person name="Li G."/>
            <person name="Fang L."/>
            <person name="Li Y."/>
            <person name="Liu D."/>
            <person name="Zheng H."/>
            <person name="Zhang Y."/>
            <person name="Qin N."/>
            <person name="Li Z."/>
            <person name="Yang G."/>
            <person name="Yang S."/>
            <person name="Bolund L."/>
            <person name="Kristiansen K."/>
            <person name="Zheng H."/>
            <person name="Li S."/>
            <person name="Zhang X."/>
            <person name="Yang H."/>
            <person name="Wang J."/>
            <person name="Sun R."/>
            <person name="Zhang B."/>
            <person name="Jiang S."/>
            <person name="Wang J."/>
            <person name="Du Y."/>
            <person name="Li S."/>
        </authorList>
    </citation>
    <scope>NUCLEOTIDE SEQUENCE [LARGE SCALE GENOMIC DNA]</scope>
    <source>
        <strain evidence="2">cv. 9930</strain>
    </source>
</reference>
<keyword evidence="2" id="KW-1185">Reference proteome</keyword>
<evidence type="ECO:0000313" key="1">
    <source>
        <dbReference type="EMBL" id="KGN56352.1"/>
    </source>
</evidence>